<comment type="caution">
    <text evidence="1">The sequence shown here is derived from an EMBL/GenBank/DDBJ whole genome shotgun (WGS) entry which is preliminary data.</text>
</comment>
<dbReference type="AlphaFoldDB" id="A0A8K0SE58"/>
<dbReference type="SUPFAM" id="SSF109604">
    <property type="entry name" value="HD-domain/PDEase-like"/>
    <property type="match status" value="1"/>
</dbReference>
<evidence type="ECO:0008006" key="3">
    <source>
        <dbReference type="Google" id="ProtNLM"/>
    </source>
</evidence>
<dbReference type="PANTHER" id="PTHR35569">
    <property type="entry name" value="CYANAMIDE HYDRATASE DDI2-RELATED"/>
    <property type="match status" value="1"/>
</dbReference>
<dbReference type="OrthoDB" id="2378324at2759"/>
<accession>A0A8K0SE58</accession>
<protein>
    <recommendedName>
        <fullName evidence="3">HD domain-containing protein</fullName>
    </recommendedName>
</protein>
<sequence length="218" mass="24564">MASQLPQKIVAGVSVVDTPIVRAAVEYARAHSDDMTFNHVMRTWIFGVIIHQGLFEKGKVTEMDLEAHALAAVLHDLGWDVMDELVSKDKRFEVDGAFAARSWIEEQQKNGLAANWDERRLQLVWDAIAIHAVPSIARFKEPVVRAVTFGAGADFRGPESDITGILTWDDFNAVNKAFPRHDITEGIRRIMIGLCRTKPETTWDTFMAPWGRKYVPGY</sequence>
<dbReference type="Gene3D" id="1.10.3210.10">
    <property type="entry name" value="Hypothetical protein af1432"/>
    <property type="match status" value="1"/>
</dbReference>
<dbReference type="PANTHER" id="PTHR35569:SF1">
    <property type="entry name" value="CYANAMIDE HYDRATASE DDI2-RELATED"/>
    <property type="match status" value="1"/>
</dbReference>
<feature type="non-terminal residue" evidence="1">
    <location>
        <position position="1"/>
    </location>
</feature>
<proteinExistence type="predicted"/>
<reference evidence="1" key="1">
    <citation type="journal article" date="2021" name="Nat. Commun.">
        <title>Genetic determinants of endophytism in the Arabidopsis root mycobiome.</title>
        <authorList>
            <person name="Mesny F."/>
            <person name="Miyauchi S."/>
            <person name="Thiergart T."/>
            <person name="Pickel B."/>
            <person name="Atanasova L."/>
            <person name="Karlsson M."/>
            <person name="Huettel B."/>
            <person name="Barry K.W."/>
            <person name="Haridas S."/>
            <person name="Chen C."/>
            <person name="Bauer D."/>
            <person name="Andreopoulos W."/>
            <person name="Pangilinan J."/>
            <person name="LaButti K."/>
            <person name="Riley R."/>
            <person name="Lipzen A."/>
            <person name="Clum A."/>
            <person name="Drula E."/>
            <person name="Henrissat B."/>
            <person name="Kohler A."/>
            <person name="Grigoriev I.V."/>
            <person name="Martin F.M."/>
            <person name="Hacquard S."/>
        </authorList>
    </citation>
    <scope>NUCLEOTIDE SEQUENCE</scope>
    <source>
        <strain evidence="1">MPI-CAGE-CH-0235</strain>
    </source>
</reference>
<organism evidence="1 2">
    <name type="scientific">Stachybotrys elegans</name>
    <dbReference type="NCBI Taxonomy" id="80388"/>
    <lineage>
        <taxon>Eukaryota</taxon>
        <taxon>Fungi</taxon>
        <taxon>Dikarya</taxon>
        <taxon>Ascomycota</taxon>
        <taxon>Pezizomycotina</taxon>
        <taxon>Sordariomycetes</taxon>
        <taxon>Hypocreomycetidae</taxon>
        <taxon>Hypocreales</taxon>
        <taxon>Stachybotryaceae</taxon>
        <taxon>Stachybotrys</taxon>
    </lineage>
</organism>
<name>A0A8K0SE58_9HYPO</name>
<keyword evidence="2" id="KW-1185">Reference proteome</keyword>
<dbReference type="Proteomes" id="UP000813444">
    <property type="component" value="Unassembled WGS sequence"/>
</dbReference>
<dbReference type="EMBL" id="JAGPNK010000030">
    <property type="protein sequence ID" value="KAH7303678.1"/>
    <property type="molecule type" value="Genomic_DNA"/>
</dbReference>
<gene>
    <name evidence="1" type="ORF">B0I35DRAFT_364617</name>
</gene>
<evidence type="ECO:0000313" key="2">
    <source>
        <dbReference type="Proteomes" id="UP000813444"/>
    </source>
</evidence>
<evidence type="ECO:0000313" key="1">
    <source>
        <dbReference type="EMBL" id="KAH7303678.1"/>
    </source>
</evidence>